<evidence type="ECO:0000259" key="1">
    <source>
        <dbReference type="Pfam" id="PF09356"/>
    </source>
</evidence>
<accession>A0A0J8AL57</accession>
<dbReference type="PATRIC" id="fig|1114963.3.peg.2879"/>
<reference evidence="2 3" key="1">
    <citation type="journal article" date="2015" name="G3 (Bethesda)">
        <title>Insights into Ongoing Evolution of the Hexachlorocyclohexane Catabolic Pathway from Comparative Genomics of Ten Sphingomonadaceae Strains.</title>
        <authorList>
            <person name="Pearce S.L."/>
            <person name="Oakeshott J.G."/>
            <person name="Pandey G."/>
        </authorList>
    </citation>
    <scope>NUCLEOTIDE SEQUENCE [LARGE SCALE GENOMIC DNA]</scope>
    <source>
        <strain evidence="2 3">LL02</strain>
    </source>
</reference>
<dbReference type="Pfam" id="PF09931">
    <property type="entry name" value="Phage_phiJL001_Gp84_N"/>
    <property type="match status" value="1"/>
</dbReference>
<keyword evidence="3" id="KW-1185">Reference proteome</keyword>
<organism evidence="2 3">
    <name type="scientific">Novosphingobium barchaimii LL02</name>
    <dbReference type="NCBI Taxonomy" id="1114963"/>
    <lineage>
        <taxon>Bacteria</taxon>
        <taxon>Pseudomonadati</taxon>
        <taxon>Pseudomonadota</taxon>
        <taxon>Alphaproteobacteria</taxon>
        <taxon>Sphingomonadales</taxon>
        <taxon>Sphingomonadaceae</taxon>
        <taxon>Novosphingobium</taxon>
    </lineage>
</organism>
<name>A0A0J8AL57_9SPHN</name>
<evidence type="ECO:0000313" key="3">
    <source>
        <dbReference type="Proteomes" id="UP000052268"/>
    </source>
</evidence>
<feature type="domain" description="Bacteriophage phiJL001 Gp84 C-terminal" evidence="1">
    <location>
        <begin position="187"/>
        <end position="264"/>
    </location>
</feature>
<dbReference type="NCBIfam" id="TIGR02218">
    <property type="entry name" value="phg_TIGR02218"/>
    <property type="match status" value="1"/>
</dbReference>
<dbReference type="AlphaFoldDB" id="A0A0J8AL57"/>
<protein>
    <recommendedName>
        <fullName evidence="1">Bacteriophage phiJL001 Gp84 C-terminal domain-containing protein</fullName>
    </recommendedName>
</protein>
<evidence type="ECO:0000313" key="2">
    <source>
        <dbReference type="EMBL" id="KMS55360.1"/>
    </source>
</evidence>
<dbReference type="Proteomes" id="UP000052268">
    <property type="component" value="Unassembled WGS sequence"/>
</dbReference>
<dbReference type="InterPro" id="IPR011928">
    <property type="entry name" value="Phage_phiJL001_Gp84"/>
</dbReference>
<dbReference type="InterPro" id="IPR018964">
    <property type="entry name" value="Phage_phiJL001_Gp84_C"/>
</dbReference>
<dbReference type="EMBL" id="JACU01000005">
    <property type="protein sequence ID" value="KMS55360.1"/>
    <property type="molecule type" value="Genomic_DNA"/>
</dbReference>
<dbReference type="OrthoDB" id="1633386at2"/>
<comment type="caution">
    <text evidence="2">The sequence shown here is derived from an EMBL/GenBank/DDBJ whole genome shotgun (WGS) entry which is preliminary data.</text>
</comment>
<dbReference type="Pfam" id="PF09356">
    <property type="entry name" value="Phage_BR0599"/>
    <property type="match status" value="1"/>
</dbReference>
<dbReference type="RefSeq" id="WP_059152008.1">
    <property type="nucleotide sequence ID" value="NZ_KQ130454.1"/>
</dbReference>
<gene>
    <name evidence="2" type="ORF">V474_20205</name>
</gene>
<sequence>MSRTWFAGDLETVATFWRIARRDGVTLGFTTHDRDLWLDGVLHRASPGMVPSAIRKSADFEADSAEVRGSITHEAIASEDLASGRFDRAQVRIGLVDWQTGVREILYAGTIGAMTEEDGAFAAELISRKAQLWRDPVPRTSPACRAVFCGPGCNLNPQHFTRNVRLSAIDALANAAIFEGAPGADLHAGGTVHWLDGPQTGVVTGVMGPGESGGLVLDVPLDETIPIGTRARLREGCDHTLGTCADRFGNAVNFRGEPFLPGNDMLTRYPRPGQ</sequence>
<proteinExistence type="predicted"/>